<dbReference type="PROSITE" id="PS51257">
    <property type="entry name" value="PROKAR_LIPOPROTEIN"/>
    <property type="match status" value="1"/>
</dbReference>
<keyword evidence="5" id="KW-0326">Glycosidase</keyword>
<sequence>MVNRQKLLVSFLLLSSIVFASCNQYTDYSNTPWQEQENPPWENPQVNEINREVPRASFIPFANVEQSRTEDKWNSPMIQSLNGMWKFNLAQNPSERPYWFFKDDFDTRNWDEIKVPSNWELEGYDYPIYVNVKYPHEKTPPIIQDHYNPVGSYKRTFEIPSNWKDKEVILHFGAASSMLNVWVNEEFVGYSEDSKTPAEFNITKYLKPGKNSLAV</sequence>
<evidence type="ECO:0000256" key="2">
    <source>
        <dbReference type="ARBA" id="ARBA00007401"/>
    </source>
</evidence>
<dbReference type="Pfam" id="PF02837">
    <property type="entry name" value="Glyco_hydro_2_N"/>
    <property type="match status" value="1"/>
</dbReference>
<keyword evidence="6" id="KW-0732">Signal</keyword>
<name>A0A831PMD0_9BACT</name>
<comment type="similarity">
    <text evidence="2">Belongs to the glycosyl hydrolase 2 family.</text>
</comment>
<evidence type="ECO:0000256" key="6">
    <source>
        <dbReference type="SAM" id="SignalP"/>
    </source>
</evidence>
<dbReference type="EMBL" id="DSDK01000615">
    <property type="protein sequence ID" value="HDR52162.1"/>
    <property type="molecule type" value="Genomic_DNA"/>
</dbReference>
<evidence type="ECO:0000256" key="3">
    <source>
        <dbReference type="ARBA" id="ARBA00012756"/>
    </source>
</evidence>
<dbReference type="PANTHER" id="PTHR46323:SF2">
    <property type="entry name" value="BETA-GALACTOSIDASE"/>
    <property type="match status" value="1"/>
</dbReference>
<feature type="chain" id="PRO_5032934612" description="beta-galactosidase" evidence="6">
    <location>
        <begin position="21"/>
        <end position="215"/>
    </location>
</feature>
<dbReference type="AlphaFoldDB" id="A0A831PMD0"/>
<dbReference type="GO" id="GO:0005990">
    <property type="term" value="P:lactose catabolic process"/>
    <property type="evidence" value="ECO:0007669"/>
    <property type="project" value="TreeGrafter"/>
</dbReference>
<evidence type="ECO:0000256" key="5">
    <source>
        <dbReference type="ARBA" id="ARBA00023295"/>
    </source>
</evidence>
<evidence type="ECO:0000313" key="8">
    <source>
        <dbReference type="EMBL" id="HDR52162.1"/>
    </source>
</evidence>
<evidence type="ECO:0000259" key="7">
    <source>
        <dbReference type="Pfam" id="PF02837"/>
    </source>
</evidence>
<dbReference type="Gene3D" id="2.60.120.260">
    <property type="entry name" value="Galactose-binding domain-like"/>
    <property type="match status" value="1"/>
</dbReference>
<protein>
    <recommendedName>
        <fullName evidence="3">beta-galactosidase</fullName>
        <ecNumber evidence="3">3.2.1.23</ecNumber>
    </recommendedName>
</protein>
<gene>
    <name evidence="8" type="ORF">ENN90_11185</name>
</gene>
<feature type="domain" description="Glycosyl hydrolases family 2 sugar binding" evidence="7">
    <location>
        <begin position="78"/>
        <end position="215"/>
    </location>
</feature>
<dbReference type="InterPro" id="IPR008979">
    <property type="entry name" value="Galactose-bd-like_sf"/>
</dbReference>
<accession>A0A831PMD0</accession>
<evidence type="ECO:0000256" key="1">
    <source>
        <dbReference type="ARBA" id="ARBA00001412"/>
    </source>
</evidence>
<dbReference type="EC" id="3.2.1.23" evidence="3"/>
<dbReference type="SUPFAM" id="SSF49785">
    <property type="entry name" value="Galactose-binding domain-like"/>
    <property type="match status" value="1"/>
</dbReference>
<dbReference type="GO" id="GO:0004565">
    <property type="term" value="F:beta-galactosidase activity"/>
    <property type="evidence" value="ECO:0007669"/>
    <property type="project" value="UniProtKB-EC"/>
</dbReference>
<dbReference type="PANTHER" id="PTHR46323">
    <property type="entry name" value="BETA-GALACTOSIDASE"/>
    <property type="match status" value="1"/>
</dbReference>
<dbReference type="GO" id="GO:0009341">
    <property type="term" value="C:beta-galactosidase complex"/>
    <property type="evidence" value="ECO:0007669"/>
    <property type="project" value="TreeGrafter"/>
</dbReference>
<organism evidence="8">
    <name type="scientific">Mariniphaga anaerophila</name>
    <dbReference type="NCBI Taxonomy" id="1484053"/>
    <lineage>
        <taxon>Bacteria</taxon>
        <taxon>Pseudomonadati</taxon>
        <taxon>Bacteroidota</taxon>
        <taxon>Bacteroidia</taxon>
        <taxon>Marinilabiliales</taxon>
        <taxon>Prolixibacteraceae</taxon>
        <taxon>Mariniphaga</taxon>
    </lineage>
</organism>
<dbReference type="InterPro" id="IPR006104">
    <property type="entry name" value="Glyco_hydro_2_N"/>
</dbReference>
<comment type="catalytic activity">
    <reaction evidence="1">
        <text>Hydrolysis of terminal non-reducing beta-D-galactose residues in beta-D-galactosides.</text>
        <dbReference type="EC" id="3.2.1.23"/>
    </reaction>
</comment>
<feature type="signal peptide" evidence="6">
    <location>
        <begin position="1"/>
        <end position="20"/>
    </location>
</feature>
<comment type="caution">
    <text evidence="8">The sequence shown here is derived from an EMBL/GenBank/DDBJ whole genome shotgun (WGS) entry which is preliminary data.</text>
</comment>
<dbReference type="InterPro" id="IPR050347">
    <property type="entry name" value="Bact_Beta-galactosidase"/>
</dbReference>
<feature type="non-terminal residue" evidence="8">
    <location>
        <position position="215"/>
    </location>
</feature>
<keyword evidence="4" id="KW-0378">Hydrolase</keyword>
<dbReference type="Proteomes" id="UP000886047">
    <property type="component" value="Unassembled WGS sequence"/>
</dbReference>
<reference evidence="8" key="1">
    <citation type="journal article" date="2020" name="mSystems">
        <title>Genome- and Community-Level Interaction Insights into Carbon Utilization and Element Cycling Functions of Hydrothermarchaeota in Hydrothermal Sediment.</title>
        <authorList>
            <person name="Zhou Z."/>
            <person name="Liu Y."/>
            <person name="Xu W."/>
            <person name="Pan J."/>
            <person name="Luo Z.H."/>
            <person name="Li M."/>
        </authorList>
    </citation>
    <scope>NUCLEOTIDE SEQUENCE [LARGE SCALE GENOMIC DNA]</scope>
    <source>
        <strain evidence="8">SpSt-1217</strain>
    </source>
</reference>
<proteinExistence type="inferred from homology"/>
<evidence type="ECO:0000256" key="4">
    <source>
        <dbReference type="ARBA" id="ARBA00022801"/>
    </source>
</evidence>